<dbReference type="EMBL" id="LR796562">
    <property type="protein sequence ID" value="CAB4151997.1"/>
    <property type="molecule type" value="Genomic_DNA"/>
</dbReference>
<gene>
    <name evidence="1" type="ORF">UFOVP585_46</name>
</gene>
<sequence length="123" mass="13331">MAGEEKVIQGAPNFDKLQIVKKGVKSLTKSASNRFESIDVAHGLDFTPIVICFVEDDTGTRQPAPLISITSTGAGGYFFRALAGYVVSATNITFFIDTNSGSPDSSVAITRIFRYYLLREVSD</sequence>
<organism evidence="1">
    <name type="scientific">uncultured Caudovirales phage</name>
    <dbReference type="NCBI Taxonomy" id="2100421"/>
    <lineage>
        <taxon>Viruses</taxon>
        <taxon>Duplodnaviria</taxon>
        <taxon>Heunggongvirae</taxon>
        <taxon>Uroviricota</taxon>
        <taxon>Caudoviricetes</taxon>
        <taxon>Peduoviridae</taxon>
        <taxon>Maltschvirus</taxon>
        <taxon>Maltschvirus maltsch</taxon>
    </lineage>
</organism>
<name>A0A6J5N108_9CAUD</name>
<evidence type="ECO:0000313" key="1">
    <source>
        <dbReference type="EMBL" id="CAB4151997.1"/>
    </source>
</evidence>
<accession>A0A6J5N108</accession>
<reference evidence="1" key="1">
    <citation type="submission" date="2020-04" db="EMBL/GenBank/DDBJ databases">
        <authorList>
            <person name="Chiriac C."/>
            <person name="Salcher M."/>
            <person name="Ghai R."/>
            <person name="Kavagutti S V."/>
        </authorList>
    </citation>
    <scope>NUCLEOTIDE SEQUENCE</scope>
</reference>
<protein>
    <submittedName>
        <fullName evidence="1">Uncharacterized protein</fullName>
    </submittedName>
</protein>
<proteinExistence type="predicted"/>